<evidence type="ECO:0000256" key="4">
    <source>
        <dbReference type="RuleBase" id="RU003719"/>
    </source>
</evidence>
<dbReference type="GO" id="GO:0005829">
    <property type="term" value="C:cytosol"/>
    <property type="evidence" value="ECO:0007669"/>
    <property type="project" value="TreeGrafter"/>
</dbReference>
<dbReference type="EMBL" id="FLUO01000001">
    <property type="protein sequence ID" value="SBW08389.1"/>
    <property type="molecule type" value="Genomic_DNA"/>
</dbReference>
<evidence type="ECO:0000259" key="6">
    <source>
        <dbReference type="Pfam" id="PF02826"/>
    </source>
</evidence>
<organism evidence="7">
    <name type="scientific">uncultured Alphaproteobacteria bacterium</name>
    <dbReference type="NCBI Taxonomy" id="91750"/>
    <lineage>
        <taxon>Bacteria</taxon>
        <taxon>Pseudomonadati</taxon>
        <taxon>Pseudomonadota</taxon>
        <taxon>Alphaproteobacteria</taxon>
        <taxon>environmental samples</taxon>
    </lineage>
</organism>
<gene>
    <name evidence="7" type="primary">gyaR</name>
    <name evidence="7" type="ORF">KL86APRO_12384</name>
</gene>
<dbReference type="CDD" id="cd05301">
    <property type="entry name" value="GDH"/>
    <property type="match status" value="1"/>
</dbReference>
<dbReference type="GO" id="GO:0030267">
    <property type="term" value="F:glyoxylate reductase (NADPH) activity"/>
    <property type="evidence" value="ECO:0007669"/>
    <property type="project" value="TreeGrafter"/>
</dbReference>
<dbReference type="Pfam" id="PF00389">
    <property type="entry name" value="2-Hacid_dh"/>
    <property type="match status" value="1"/>
</dbReference>
<dbReference type="GO" id="GO:0051287">
    <property type="term" value="F:NAD binding"/>
    <property type="evidence" value="ECO:0007669"/>
    <property type="project" value="InterPro"/>
</dbReference>
<keyword evidence="2 4" id="KW-0560">Oxidoreductase</keyword>
<name>A0A212K9H0_9PROT</name>
<dbReference type="PROSITE" id="PS00065">
    <property type="entry name" value="D_2_HYDROXYACID_DH_1"/>
    <property type="match status" value="1"/>
</dbReference>
<dbReference type="GO" id="GO:0047964">
    <property type="term" value="F:glyoxylate reductase (NADH) activity"/>
    <property type="evidence" value="ECO:0007669"/>
    <property type="project" value="UniProtKB-EC"/>
</dbReference>
<dbReference type="InterPro" id="IPR036291">
    <property type="entry name" value="NAD(P)-bd_dom_sf"/>
</dbReference>
<dbReference type="PROSITE" id="PS00671">
    <property type="entry name" value="D_2_HYDROXYACID_DH_3"/>
    <property type="match status" value="1"/>
</dbReference>
<reference evidence="7" key="1">
    <citation type="submission" date="2016-04" db="EMBL/GenBank/DDBJ databases">
        <authorList>
            <person name="Evans L.H."/>
            <person name="Alamgir A."/>
            <person name="Owens N."/>
            <person name="Weber N.D."/>
            <person name="Virtaneva K."/>
            <person name="Barbian K."/>
            <person name="Babar A."/>
            <person name="Rosenke K."/>
        </authorList>
    </citation>
    <scope>NUCLEOTIDE SEQUENCE</scope>
    <source>
        <strain evidence="7">86</strain>
    </source>
</reference>
<dbReference type="SUPFAM" id="SSF51735">
    <property type="entry name" value="NAD(P)-binding Rossmann-fold domains"/>
    <property type="match status" value="1"/>
</dbReference>
<evidence type="ECO:0000313" key="7">
    <source>
        <dbReference type="EMBL" id="SBW08389.1"/>
    </source>
</evidence>
<evidence type="ECO:0000256" key="3">
    <source>
        <dbReference type="ARBA" id="ARBA00023027"/>
    </source>
</evidence>
<dbReference type="FunFam" id="3.40.50.720:FF:000203">
    <property type="entry name" value="D-3-phosphoglycerate dehydrogenase (SerA)"/>
    <property type="match status" value="1"/>
</dbReference>
<protein>
    <submittedName>
        <fullName evidence="7">Glyoxylate reductase</fullName>
        <ecNumber evidence="7">1.1.1.26</ecNumber>
    </submittedName>
</protein>
<sequence>MKKPIVIVTRRLPEATETRMKELFDVRLNADDHRMNADELKAAVARANVLVPTVTDVLDRAVLDAAGPDFKLIANFGSGTDHVDVAYAQSRGITVTNTPDVLTEDTAEMTMALLLAVPRRLIEGDRLVRAGKWVGWGPTTMLGSRVSGKRLGIIGMGRIGQAVAERARGFGMSIHYHNRRRLHPSVEDMLEATYWDDLDQMLPRMDVISIHCPGTPQTRHLLNRRRLELMRPTSYLVNTARGYVVDEDALLEMLASRRIAGAALDVFENEPAVDPRFVALDNVVLMPHLGAATHEARQEMGQKVLINIKTFVDGHRPPDRVLPHH</sequence>
<dbReference type="InterPro" id="IPR029752">
    <property type="entry name" value="D-isomer_DH_CS1"/>
</dbReference>
<feature type="domain" description="D-isomer specific 2-hydroxyacid dehydrogenase NAD-binding" evidence="6">
    <location>
        <begin position="111"/>
        <end position="290"/>
    </location>
</feature>
<evidence type="ECO:0000259" key="5">
    <source>
        <dbReference type="Pfam" id="PF00389"/>
    </source>
</evidence>
<dbReference type="PANTHER" id="PTHR10996:SF283">
    <property type="entry name" value="GLYOXYLATE_HYDROXYPYRUVATE REDUCTASE B"/>
    <property type="match status" value="1"/>
</dbReference>
<dbReference type="InterPro" id="IPR050223">
    <property type="entry name" value="D-isomer_2-hydroxyacid_DH"/>
</dbReference>
<accession>A0A212K9H0</accession>
<dbReference type="Pfam" id="PF02826">
    <property type="entry name" value="2-Hacid_dh_C"/>
    <property type="match status" value="1"/>
</dbReference>
<keyword evidence="3" id="KW-0520">NAD</keyword>
<dbReference type="PANTHER" id="PTHR10996">
    <property type="entry name" value="2-HYDROXYACID DEHYDROGENASE-RELATED"/>
    <property type="match status" value="1"/>
</dbReference>
<evidence type="ECO:0000256" key="1">
    <source>
        <dbReference type="ARBA" id="ARBA00005854"/>
    </source>
</evidence>
<dbReference type="AlphaFoldDB" id="A0A212K9H0"/>
<dbReference type="Gene3D" id="3.40.50.720">
    <property type="entry name" value="NAD(P)-binding Rossmann-like Domain"/>
    <property type="match status" value="2"/>
</dbReference>
<feature type="domain" description="D-isomer specific 2-hydroxyacid dehydrogenase catalytic" evidence="5">
    <location>
        <begin position="6"/>
        <end position="321"/>
    </location>
</feature>
<proteinExistence type="inferred from homology"/>
<dbReference type="EC" id="1.1.1.26" evidence="7"/>
<dbReference type="InterPro" id="IPR029753">
    <property type="entry name" value="D-isomer_DH_CS"/>
</dbReference>
<dbReference type="InterPro" id="IPR006139">
    <property type="entry name" value="D-isomer_2_OHA_DH_cat_dom"/>
</dbReference>
<dbReference type="SUPFAM" id="SSF52283">
    <property type="entry name" value="Formate/glycerate dehydrogenase catalytic domain-like"/>
    <property type="match status" value="1"/>
</dbReference>
<dbReference type="InterPro" id="IPR006140">
    <property type="entry name" value="D-isomer_DH_NAD-bd"/>
</dbReference>
<dbReference type="GO" id="GO:0016618">
    <property type="term" value="F:hydroxypyruvate reductase [NAD(P)H] activity"/>
    <property type="evidence" value="ECO:0007669"/>
    <property type="project" value="TreeGrafter"/>
</dbReference>
<comment type="similarity">
    <text evidence="1 4">Belongs to the D-isomer specific 2-hydroxyacid dehydrogenase family.</text>
</comment>
<evidence type="ECO:0000256" key="2">
    <source>
        <dbReference type="ARBA" id="ARBA00023002"/>
    </source>
</evidence>